<evidence type="ECO:0000313" key="5">
    <source>
        <dbReference type="EMBL" id="QXB19046.1"/>
    </source>
</evidence>
<dbReference type="Proteomes" id="UP000683520">
    <property type="component" value="Chromosome"/>
</dbReference>
<proteinExistence type="predicted"/>
<dbReference type="GeneID" id="92750952"/>
<sequence>MSAKNTSSDSATLWVIVPFVVAVIGTVVMLFTNSANALKIALIFALWAGAAGLILNFRSRRERDDATRDAEAAREQVREQEERHKAVIAALPQGEGSAVDMEALRALQDEIQALRAQLEELNGRVFEYEPAAVRASARRISELESTPEPEPAPEPTPEPEPISEPEPARPSPSTDDTVVLDRVRPTGAPSSDAIAGRIGTQPSGRPARNPLSDLISERKAQAEAEAKPEPKPEPQPEPKPEPTPEPEPQEEPHRSGRRRRDERENSISVAELLARRGK</sequence>
<keyword evidence="6" id="KW-1185">Reference proteome</keyword>
<protein>
    <recommendedName>
        <fullName evidence="4">DUF6779 domain-containing protein</fullName>
    </recommendedName>
</protein>
<feature type="compositionally biased region" description="Basic and acidic residues" evidence="2">
    <location>
        <begin position="250"/>
        <end position="265"/>
    </location>
</feature>
<dbReference type="Pfam" id="PF20570">
    <property type="entry name" value="DUF6779"/>
    <property type="match status" value="1"/>
</dbReference>
<name>A0ABX8KYW1_9CORY</name>
<feature type="region of interest" description="Disordered" evidence="2">
    <location>
        <begin position="137"/>
        <end position="278"/>
    </location>
</feature>
<evidence type="ECO:0000256" key="1">
    <source>
        <dbReference type="SAM" id="Coils"/>
    </source>
</evidence>
<evidence type="ECO:0000256" key="2">
    <source>
        <dbReference type="SAM" id="MobiDB-lite"/>
    </source>
</evidence>
<keyword evidence="3" id="KW-1133">Transmembrane helix</keyword>
<gene>
    <name evidence="5" type="ORF">I6L55_02880</name>
</gene>
<evidence type="ECO:0000313" key="6">
    <source>
        <dbReference type="Proteomes" id="UP000683520"/>
    </source>
</evidence>
<keyword evidence="3" id="KW-0812">Transmembrane</keyword>
<dbReference type="InterPro" id="IPR046706">
    <property type="entry name" value="DUF6779"/>
</dbReference>
<keyword evidence="3" id="KW-0472">Membrane</keyword>
<accession>A0ABX8KYW1</accession>
<organism evidence="5 6">
    <name type="scientific">Corynebacterium coyleae</name>
    <dbReference type="NCBI Taxonomy" id="53374"/>
    <lineage>
        <taxon>Bacteria</taxon>
        <taxon>Bacillati</taxon>
        <taxon>Actinomycetota</taxon>
        <taxon>Actinomycetes</taxon>
        <taxon>Mycobacteriales</taxon>
        <taxon>Corynebacteriaceae</taxon>
        <taxon>Corynebacterium</taxon>
    </lineage>
</organism>
<reference evidence="5 6" key="1">
    <citation type="submission" date="2021-06" db="EMBL/GenBank/DDBJ databases">
        <title>FDA dAtabase for Regulatory Grade micrObial Sequences (FDA-ARGOS): Supporting development and validation of Infectious Disease Dx tests.</title>
        <authorList>
            <person name="Sproer C."/>
            <person name="Gronow S."/>
            <person name="Severitt S."/>
            <person name="Schroder I."/>
            <person name="Tallon L."/>
            <person name="Sadzewicz L."/>
            <person name="Zhao X."/>
            <person name="Boylan J."/>
            <person name="Ott S."/>
            <person name="Bowen H."/>
            <person name="Vavikolanu K."/>
            <person name="Mehta A."/>
            <person name="Aluvathingal J."/>
            <person name="Nadendla S."/>
            <person name="Lowell S."/>
            <person name="Myers T."/>
            <person name="Yan Y."/>
        </authorList>
    </citation>
    <scope>NUCLEOTIDE SEQUENCE [LARGE SCALE GENOMIC DNA]</scope>
    <source>
        <strain evidence="5 6">FDAARGOS 1425</strain>
    </source>
</reference>
<dbReference type="RefSeq" id="WP_092102826.1">
    <property type="nucleotide sequence ID" value="NZ_CP047198.1"/>
</dbReference>
<feature type="transmembrane region" description="Helical" evidence="3">
    <location>
        <begin position="37"/>
        <end position="57"/>
    </location>
</feature>
<feature type="transmembrane region" description="Helical" evidence="3">
    <location>
        <begin position="12"/>
        <end position="31"/>
    </location>
</feature>
<feature type="compositionally biased region" description="Basic and acidic residues" evidence="2">
    <location>
        <begin position="215"/>
        <end position="242"/>
    </location>
</feature>
<feature type="coiled-coil region" evidence="1">
    <location>
        <begin position="63"/>
        <end position="124"/>
    </location>
</feature>
<evidence type="ECO:0000259" key="4">
    <source>
        <dbReference type="Pfam" id="PF20570"/>
    </source>
</evidence>
<dbReference type="EMBL" id="CP077302">
    <property type="protein sequence ID" value="QXB19046.1"/>
    <property type="molecule type" value="Genomic_DNA"/>
</dbReference>
<feature type="compositionally biased region" description="Pro residues" evidence="2">
    <location>
        <begin position="148"/>
        <end position="170"/>
    </location>
</feature>
<feature type="domain" description="DUF6779" evidence="4">
    <location>
        <begin position="38"/>
        <end position="139"/>
    </location>
</feature>
<keyword evidence="1" id="KW-0175">Coiled coil</keyword>
<evidence type="ECO:0000256" key="3">
    <source>
        <dbReference type="SAM" id="Phobius"/>
    </source>
</evidence>